<evidence type="ECO:0000313" key="2">
    <source>
        <dbReference type="EMBL" id="MBE1494026.1"/>
    </source>
</evidence>
<dbReference type="Pfam" id="PF19545">
    <property type="entry name" value="DUF6069"/>
    <property type="match status" value="1"/>
</dbReference>
<dbReference type="RefSeq" id="WP_086862923.1">
    <property type="nucleotide sequence ID" value="NZ_JADBEG010000001.1"/>
</dbReference>
<evidence type="ECO:0000256" key="1">
    <source>
        <dbReference type="SAM" id="Phobius"/>
    </source>
</evidence>
<keyword evidence="3" id="KW-1185">Reference proteome</keyword>
<protein>
    <recommendedName>
        <fullName evidence="4">DUF4383 domain-containing protein</fullName>
    </recommendedName>
</protein>
<feature type="transmembrane region" description="Helical" evidence="1">
    <location>
        <begin position="90"/>
        <end position="111"/>
    </location>
</feature>
<dbReference type="InterPro" id="IPR045713">
    <property type="entry name" value="DUF6069"/>
</dbReference>
<organism evidence="2 3">
    <name type="scientific">Amycolatopsis lexingtonensis</name>
    <dbReference type="NCBI Taxonomy" id="218822"/>
    <lineage>
        <taxon>Bacteria</taxon>
        <taxon>Bacillati</taxon>
        <taxon>Actinomycetota</taxon>
        <taxon>Actinomycetes</taxon>
        <taxon>Pseudonocardiales</taxon>
        <taxon>Pseudonocardiaceae</taxon>
        <taxon>Amycolatopsis</taxon>
    </lineage>
</organism>
<accession>A0ABR9HSW7</accession>
<keyword evidence="1" id="KW-0472">Membrane</keyword>
<proteinExistence type="predicted"/>
<feature type="transmembrane region" description="Helical" evidence="1">
    <location>
        <begin position="62"/>
        <end position="83"/>
    </location>
</feature>
<gene>
    <name evidence="2" type="ORF">H4696_001126</name>
</gene>
<reference evidence="2 3" key="1">
    <citation type="submission" date="2020-10" db="EMBL/GenBank/DDBJ databases">
        <title>Sequencing the genomes of 1000 actinobacteria strains.</title>
        <authorList>
            <person name="Klenk H.-P."/>
        </authorList>
    </citation>
    <scope>NUCLEOTIDE SEQUENCE [LARGE SCALE GENOMIC DNA]</scope>
    <source>
        <strain evidence="2 3">DSM 44653</strain>
    </source>
</reference>
<feature type="transmembrane region" description="Helical" evidence="1">
    <location>
        <begin position="21"/>
        <end position="42"/>
    </location>
</feature>
<keyword evidence="1" id="KW-0812">Transmembrane</keyword>
<keyword evidence="1" id="KW-1133">Transmembrane helix</keyword>
<dbReference type="Proteomes" id="UP000631670">
    <property type="component" value="Unassembled WGS sequence"/>
</dbReference>
<feature type="transmembrane region" description="Helical" evidence="1">
    <location>
        <begin position="117"/>
        <end position="136"/>
    </location>
</feature>
<dbReference type="EMBL" id="JADBEG010000001">
    <property type="protein sequence ID" value="MBE1494026.1"/>
    <property type="molecule type" value="Genomic_DNA"/>
</dbReference>
<evidence type="ECO:0000313" key="3">
    <source>
        <dbReference type="Proteomes" id="UP000631670"/>
    </source>
</evidence>
<name>A0ABR9HSW7_9PSEU</name>
<comment type="caution">
    <text evidence="2">The sequence shown here is derived from an EMBL/GenBank/DDBJ whole genome shotgun (WGS) entry which is preliminary data.</text>
</comment>
<sequence length="150" mass="15443">MNNRDVENRRTFNAGRLWAGGVASACVALLVTVVGILTARGIVHVPILAPKGEGTWGGANTLTYTLGAAALALAATGLLHLLLVTTPRALVFFGWIMVLVTAIGVVVPISLTTGLDARLTTAILNLLIGLSITFTLSSVARSAAPRAADD</sequence>
<evidence type="ECO:0008006" key="4">
    <source>
        <dbReference type="Google" id="ProtNLM"/>
    </source>
</evidence>